<evidence type="ECO:0000256" key="1">
    <source>
        <dbReference type="SAM" id="Phobius"/>
    </source>
</evidence>
<keyword evidence="1" id="KW-0472">Membrane</keyword>
<feature type="transmembrane region" description="Helical" evidence="1">
    <location>
        <begin position="12"/>
        <end position="30"/>
    </location>
</feature>
<evidence type="ECO:0000313" key="3">
    <source>
        <dbReference type="Proteomes" id="UP001431181"/>
    </source>
</evidence>
<protein>
    <submittedName>
        <fullName evidence="2">Uncharacterized protein</fullName>
    </submittedName>
</protein>
<reference evidence="2" key="1">
    <citation type="submission" date="2022-11" db="EMBL/GenBank/DDBJ databases">
        <title>Marinomonas sp. nov., isolated from marine algae.</title>
        <authorList>
            <person name="Choi D.G."/>
            <person name="Kim J.M."/>
            <person name="Lee J.K."/>
            <person name="Baek J.H."/>
            <person name="Jeon C.O."/>
        </authorList>
    </citation>
    <scope>NUCLEOTIDE SEQUENCE</scope>
    <source>
        <strain evidence="2">KJ51-3</strain>
    </source>
</reference>
<keyword evidence="1" id="KW-0812">Transmembrane</keyword>
<accession>A0ABT3KGL5</accession>
<name>A0ABT3KGL5_9GAMM</name>
<evidence type="ECO:0000313" key="2">
    <source>
        <dbReference type="EMBL" id="MCW4629677.1"/>
    </source>
</evidence>
<dbReference type="Proteomes" id="UP001431181">
    <property type="component" value="Unassembled WGS sequence"/>
</dbReference>
<keyword evidence="1" id="KW-1133">Transmembrane helix</keyword>
<dbReference type="EMBL" id="JAPEUL010000007">
    <property type="protein sequence ID" value="MCW4629677.1"/>
    <property type="molecule type" value="Genomic_DNA"/>
</dbReference>
<organism evidence="2 3">
    <name type="scientific">Marinomonas rhodophyticola</name>
    <dbReference type="NCBI Taxonomy" id="2992803"/>
    <lineage>
        <taxon>Bacteria</taxon>
        <taxon>Pseudomonadati</taxon>
        <taxon>Pseudomonadota</taxon>
        <taxon>Gammaproteobacteria</taxon>
        <taxon>Oceanospirillales</taxon>
        <taxon>Oceanospirillaceae</taxon>
        <taxon>Marinomonas</taxon>
    </lineage>
</organism>
<dbReference type="RefSeq" id="WP_265218903.1">
    <property type="nucleotide sequence ID" value="NZ_JAPEUL010000007.1"/>
</dbReference>
<proteinExistence type="predicted"/>
<keyword evidence="3" id="KW-1185">Reference proteome</keyword>
<gene>
    <name evidence="2" type="ORF">ONZ52_12195</name>
</gene>
<sequence length="257" mass="30126">MFRKVLNDIYNAKNLDSYILFITVIVYAFFKVIDFFEFIDIDIDFSKYDSNLILSLFGVMAISTLKTRRADEKILDRINCNDEIFVHSFSPYFRENIKKSDKIRIVSVTLDLINLDEFESIFNDKLKLGHKIEVLLVNPFNESALDMASKRARWESQEALKNRIISNLDILSAINEENEVKISIKVVDFPLSYSAILVEPSKRKISNLIYMAHYPYKTEKVREPKHTLQEGFDSYFNLFNEELNNLWESGMIWEGAK</sequence>
<comment type="caution">
    <text evidence="2">The sequence shown here is derived from an EMBL/GenBank/DDBJ whole genome shotgun (WGS) entry which is preliminary data.</text>
</comment>